<dbReference type="EMBL" id="JABBJH010000024">
    <property type="protein sequence ID" value="NMK39888.1"/>
    <property type="molecule type" value="Genomic_DNA"/>
</dbReference>
<sequence>MYHNDYTVLVKEYLTRYTEFKQYVANIEAEIEDYKEMLKLSAAPKVSDMSTAGGGGGSGDTSQERAYFRREDLEKRLEDSYHALLEMLPKVRKLERSLDAMKATNPVDYRIINARYIEGWSWEATASFAGASVTYCRNEARKALRRLTGAMFGEESIPMQTHLVFIDSNKNNENCG</sequence>
<evidence type="ECO:0000313" key="2">
    <source>
        <dbReference type="Proteomes" id="UP000536773"/>
    </source>
</evidence>
<accession>A0A848ET91</accession>
<dbReference type="AlphaFoldDB" id="A0A848ET91"/>
<dbReference type="RefSeq" id="WP_169013960.1">
    <property type="nucleotide sequence ID" value="NZ_JABBJH010000024.1"/>
</dbReference>
<dbReference type="SUPFAM" id="SSF88659">
    <property type="entry name" value="Sigma3 and sigma4 domains of RNA polymerase sigma factors"/>
    <property type="match status" value="1"/>
</dbReference>
<reference evidence="1 2" key="1">
    <citation type="submission" date="2020-04" db="EMBL/GenBank/DDBJ databases">
        <authorList>
            <person name="Hitch T.C.A."/>
            <person name="Wylensek D."/>
            <person name="Clavel T."/>
        </authorList>
    </citation>
    <scope>NUCLEOTIDE SEQUENCE [LARGE SCALE GENOMIC DNA]</scope>
    <source>
        <strain evidence="1 2">WCA-386-APC-2A</strain>
    </source>
</reference>
<organism evidence="1 2">
    <name type="scientific">Megasphaera elsdenii</name>
    <dbReference type="NCBI Taxonomy" id="907"/>
    <lineage>
        <taxon>Bacteria</taxon>
        <taxon>Bacillati</taxon>
        <taxon>Bacillota</taxon>
        <taxon>Negativicutes</taxon>
        <taxon>Veillonellales</taxon>
        <taxon>Veillonellaceae</taxon>
        <taxon>Megasphaera</taxon>
    </lineage>
</organism>
<comment type="caution">
    <text evidence="1">The sequence shown here is derived from an EMBL/GenBank/DDBJ whole genome shotgun (WGS) entry which is preliminary data.</text>
</comment>
<dbReference type="Proteomes" id="UP000536773">
    <property type="component" value="Unassembled WGS sequence"/>
</dbReference>
<proteinExistence type="predicted"/>
<dbReference type="InterPro" id="IPR013324">
    <property type="entry name" value="RNA_pol_sigma_r3/r4-like"/>
</dbReference>
<name>A0A848ET91_MEGEL</name>
<gene>
    <name evidence="1" type="ORF">HG933_11030</name>
</gene>
<protein>
    <submittedName>
        <fullName evidence="1">Uncharacterized protein</fullName>
    </submittedName>
</protein>
<evidence type="ECO:0000313" key="1">
    <source>
        <dbReference type="EMBL" id="NMK39888.1"/>
    </source>
</evidence>